<accession>A0A1Y5F2E2</accession>
<dbReference type="AlphaFoldDB" id="A0A1Y5F2E2"/>
<evidence type="ECO:0000313" key="1">
    <source>
        <dbReference type="EMBL" id="OUR93482.1"/>
    </source>
</evidence>
<organism evidence="1 2">
    <name type="scientific">Halobacteriovorax marinus</name>
    <dbReference type="NCBI Taxonomy" id="97084"/>
    <lineage>
        <taxon>Bacteria</taxon>
        <taxon>Pseudomonadati</taxon>
        <taxon>Bdellovibrionota</taxon>
        <taxon>Bacteriovoracia</taxon>
        <taxon>Bacteriovoracales</taxon>
        <taxon>Halobacteriovoraceae</taxon>
        <taxon>Halobacteriovorax</taxon>
    </lineage>
</organism>
<dbReference type="EMBL" id="MAAO01000015">
    <property type="protein sequence ID" value="OUR93482.1"/>
    <property type="molecule type" value="Genomic_DNA"/>
</dbReference>
<proteinExistence type="predicted"/>
<protein>
    <recommendedName>
        <fullName evidence="3">Magnesium chelatase ChlI-like catalytic domain-containing protein</fullName>
    </recommendedName>
</protein>
<evidence type="ECO:0000313" key="2">
    <source>
        <dbReference type="Proteomes" id="UP000196531"/>
    </source>
</evidence>
<dbReference type="Proteomes" id="UP000196531">
    <property type="component" value="Unassembled WGS sequence"/>
</dbReference>
<reference evidence="2" key="1">
    <citation type="journal article" date="2017" name="Proc. Natl. Acad. Sci. U.S.A.">
        <title>Simulation of Deepwater Horizon oil plume reveals substrate specialization within a complex community of hydrocarbon-degraders.</title>
        <authorList>
            <person name="Hu P."/>
            <person name="Dubinsky E.A."/>
            <person name="Probst A.J."/>
            <person name="Wang J."/>
            <person name="Sieber C.M.K."/>
            <person name="Tom L.M."/>
            <person name="Gardinali P."/>
            <person name="Banfield J.F."/>
            <person name="Atlas R.M."/>
            <person name="Andersen G.L."/>
        </authorList>
    </citation>
    <scope>NUCLEOTIDE SEQUENCE [LARGE SCALE GENOMIC DNA]</scope>
</reference>
<name>A0A1Y5F2E2_9BACT</name>
<sequence length="175" mass="19886">MIKGLTVYKNTYKTTNVFAYTTNGIPGLEIKIGSKNSKILREKIIYLTRKSQLPIPLKRYVICVEEEDKILKKEELKWLELPILILYWNMANALSISSLDNCLCGGQVSIDGIVKPLSISGKYLHFFNSHNCEKVWKIITGRGQIECLGLVRLPVEEILHLPLVEKQIKIKSIGS</sequence>
<evidence type="ECO:0008006" key="3">
    <source>
        <dbReference type="Google" id="ProtNLM"/>
    </source>
</evidence>
<gene>
    <name evidence="1" type="ORF">A9Q84_18590</name>
</gene>
<comment type="caution">
    <text evidence="1">The sequence shown here is derived from an EMBL/GenBank/DDBJ whole genome shotgun (WGS) entry which is preliminary data.</text>
</comment>